<evidence type="ECO:0000256" key="5">
    <source>
        <dbReference type="ARBA" id="ARBA00034038"/>
    </source>
</evidence>
<sequence>MLEFKKYSSIENSFSREFMEHVVAEMPQDLEYVVQEKVHGANTSFLCDGETLRFAKRTSMLEEGEQFYDYPELLERYRDRVLKLFGDIKAKYPEVTHISVFGEMFGGLYPHDGVKTKQKVSLIQRGVCYTPDHEFYGFDIYLFTEAGGRFLPVDEVNEIFETCGFFYAKTLFRGTLAECLKQPNTFQSKIAEWLELPAIEDNICEGIVIRPVTPMYLRNGSRVLIKSKNERFAERKSAKRRTKLFVEPVPYSDELKALIVEGETYVTKNRLANVVSHIGEVHFPKDFGKVMGLFSKDVLEDFLKEHGNLYTALEKSEQKLLNKELNKFCTALVKQVYMSQAYIME</sequence>
<evidence type="ECO:0000256" key="4">
    <source>
        <dbReference type="ARBA" id="ARBA00022840"/>
    </source>
</evidence>
<protein>
    <recommendedName>
        <fullName evidence="1">RNA ligase (ATP)</fullName>
        <ecNumber evidence="1">6.5.1.3</ecNumber>
    </recommendedName>
</protein>
<feature type="domain" description="RNA ligase" evidence="6">
    <location>
        <begin position="31"/>
        <end position="227"/>
    </location>
</feature>
<keyword evidence="4" id="KW-0067">ATP-binding</keyword>
<dbReference type="Proteomes" id="UP000806522">
    <property type="component" value="Unassembled WGS sequence"/>
</dbReference>
<evidence type="ECO:0000313" key="9">
    <source>
        <dbReference type="Proteomes" id="UP000806522"/>
    </source>
</evidence>
<evidence type="ECO:0000256" key="1">
    <source>
        <dbReference type="ARBA" id="ARBA00012724"/>
    </source>
</evidence>
<dbReference type="Gene3D" id="3.30.1490.70">
    <property type="match status" value="1"/>
</dbReference>
<name>A0A9D5P2T4_XYLRU</name>
<dbReference type="Pfam" id="PF09414">
    <property type="entry name" value="RNA_ligase"/>
    <property type="match status" value="1"/>
</dbReference>
<keyword evidence="3" id="KW-0547">Nucleotide-binding</keyword>
<dbReference type="InterPro" id="IPR021122">
    <property type="entry name" value="RNA_ligase_dom_REL/Rnl2"/>
</dbReference>
<dbReference type="EMBL" id="SUYC01000027">
    <property type="protein sequence ID" value="MBE6272185.1"/>
    <property type="molecule type" value="Genomic_DNA"/>
</dbReference>
<evidence type="ECO:0000256" key="2">
    <source>
        <dbReference type="ARBA" id="ARBA00022598"/>
    </source>
</evidence>
<keyword evidence="2 8" id="KW-0436">Ligase</keyword>
<organism evidence="8 9">
    <name type="scientific">Xylanibacter ruminicola</name>
    <name type="common">Prevotella ruminicola</name>
    <dbReference type="NCBI Taxonomy" id="839"/>
    <lineage>
        <taxon>Bacteria</taxon>
        <taxon>Pseudomonadati</taxon>
        <taxon>Bacteroidota</taxon>
        <taxon>Bacteroidia</taxon>
        <taxon>Bacteroidales</taxon>
        <taxon>Prevotellaceae</taxon>
        <taxon>Xylanibacter</taxon>
    </lineage>
</organism>
<dbReference type="InterPro" id="IPR012647">
    <property type="entry name" value="RNA_lig_RNL2"/>
</dbReference>
<accession>A0A9D5P2T4</accession>
<dbReference type="GO" id="GO:0005524">
    <property type="term" value="F:ATP binding"/>
    <property type="evidence" value="ECO:0007669"/>
    <property type="project" value="UniProtKB-KW"/>
</dbReference>
<feature type="domain" description="RNA ligase 2 C-terminal" evidence="7">
    <location>
        <begin position="252"/>
        <end position="329"/>
    </location>
</feature>
<comment type="catalytic activity">
    <reaction evidence="5">
        <text>ATP + (ribonucleotide)n-3'-hydroxyl + 5'-phospho-(ribonucleotide)m = (ribonucleotide)n+m + AMP + diphosphate.</text>
        <dbReference type="EC" id="6.5.1.3"/>
    </reaction>
</comment>
<dbReference type="SUPFAM" id="SSF56091">
    <property type="entry name" value="DNA ligase/mRNA capping enzyme, catalytic domain"/>
    <property type="match status" value="1"/>
</dbReference>
<gene>
    <name evidence="8" type="ORF">E7101_14775</name>
</gene>
<dbReference type="GO" id="GO:0003972">
    <property type="term" value="F:RNA ligase (ATP) activity"/>
    <property type="evidence" value="ECO:0007669"/>
    <property type="project" value="UniProtKB-EC"/>
</dbReference>
<dbReference type="Gene3D" id="1.10.10.1810">
    <property type="entry name" value="RNA ligase"/>
    <property type="match status" value="1"/>
</dbReference>
<dbReference type="EC" id="6.5.1.3" evidence="1"/>
<dbReference type="AlphaFoldDB" id="A0A9D5P2T4"/>
<evidence type="ECO:0000259" key="6">
    <source>
        <dbReference type="Pfam" id="PF09414"/>
    </source>
</evidence>
<evidence type="ECO:0000256" key="3">
    <source>
        <dbReference type="ARBA" id="ARBA00022741"/>
    </source>
</evidence>
<proteinExistence type="predicted"/>
<dbReference type="InterPro" id="IPR041948">
    <property type="entry name" value="Rnl1/2_C_sf"/>
</dbReference>
<evidence type="ECO:0000259" key="7">
    <source>
        <dbReference type="Pfam" id="PF18043"/>
    </source>
</evidence>
<evidence type="ECO:0000313" key="8">
    <source>
        <dbReference type="EMBL" id="MBE6272185.1"/>
    </source>
</evidence>
<reference evidence="8" key="1">
    <citation type="submission" date="2019-04" db="EMBL/GenBank/DDBJ databases">
        <title>Evolution of Biomass-Degrading Anaerobic Consortia Revealed by Metagenomics.</title>
        <authorList>
            <person name="Peng X."/>
        </authorList>
    </citation>
    <scope>NUCLEOTIDE SEQUENCE</scope>
    <source>
        <strain evidence="8">SIG140</strain>
    </source>
</reference>
<comment type="caution">
    <text evidence="8">The sequence shown here is derived from an EMBL/GenBank/DDBJ whole genome shotgun (WGS) entry which is preliminary data.</text>
</comment>
<dbReference type="NCBIfam" id="TIGR02307">
    <property type="entry name" value="RNA_lig_RNL2"/>
    <property type="match status" value="1"/>
</dbReference>
<dbReference type="Gene3D" id="3.30.470.30">
    <property type="entry name" value="DNA ligase/mRNA capping enzyme"/>
    <property type="match status" value="1"/>
</dbReference>
<dbReference type="Pfam" id="PF18043">
    <property type="entry name" value="T4_Rnl2_C"/>
    <property type="match status" value="1"/>
</dbReference>
<dbReference type="InterPro" id="IPR040609">
    <property type="entry name" value="Rnl2_C"/>
</dbReference>